<evidence type="ECO:0000256" key="3">
    <source>
        <dbReference type="SAM" id="Phobius"/>
    </source>
</evidence>
<proteinExistence type="predicted"/>
<dbReference type="SUPFAM" id="SSF47336">
    <property type="entry name" value="ACP-like"/>
    <property type="match status" value="1"/>
</dbReference>
<dbReference type="GO" id="GO:0031956">
    <property type="term" value="F:medium-chain fatty acid-CoA ligase activity"/>
    <property type="evidence" value="ECO:0007669"/>
    <property type="project" value="TreeGrafter"/>
</dbReference>
<dbReference type="InterPro" id="IPR009081">
    <property type="entry name" value="PP-bd_ACP"/>
</dbReference>
<feature type="transmembrane region" description="Helical" evidence="3">
    <location>
        <begin position="228"/>
        <end position="250"/>
    </location>
</feature>
<feature type="transmembrane region" description="Helical" evidence="3">
    <location>
        <begin position="2309"/>
        <end position="2335"/>
    </location>
</feature>
<accession>A0A250XPW0</accession>
<dbReference type="InterPro" id="IPR018490">
    <property type="entry name" value="cNMP-bd_dom_sf"/>
</dbReference>
<keyword evidence="3" id="KW-0472">Membrane</keyword>
<keyword evidence="3" id="KW-0812">Transmembrane</keyword>
<keyword evidence="1" id="KW-0596">Phosphopantetheine</keyword>
<dbReference type="EMBL" id="BEGY01000149">
    <property type="protein sequence ID" value="GAX85098.1"/>
    <property type="molecule type" value="Genomic_DNA"/>
</dbReference>
<keyword evidence="3" id="KW-1133">Transmembrane helix</keyword>
<dbReference type="Pfam" id="PF13193">
    <property type="entry name" value="AMP-binding_C"/>
    <property type="match status" value="1"/>
</dbReference>
<dbReference type="SUPFAM" id="SSF51161">
    <property type="entry name" value="Trimeric LpxA-like enzymes"/>
    <property type="match status" value="3"/>
</dbReference>
<feature type="domain" description="Carrier" evidence="4">
    <location>
        <begin position="2181"/>
        <end position="2258"/>
    </location>
</feature>
<dbReference type="PANTHER" id="PTHR43201:SF10">
    <property type="entry name" value="CARRIER DOMAIN-CONTAINING PROTEIN"/>
    <property type="match status" value="1"/>
</dbReference>
<feature type="transmembrane region" description="Helical" evidence="3">
    <location>
        <begin position="2347"/>
        <end position="2364"/>
    </location>
</feature>
<keyword evidence="6" id="KW-1185">Reference proteome</keyword>
<feature type="transmembrane region" description="Helical" evidence="3">
    <location>
        <begin position="444"/>
        <end position="463"/>
    </location>
</feature>
<evidence type="ECO:0000313" key="6">
    <source>
        <dbReference type="Proteomes" id="UP000232323"/>
    </source>
</evidence>
<gene>
    <name evidence="5" type="ORF">CEUSTIGMA_g12518.t1</name>
</gene>
<keyword evidence="2" id="KW-0597">Phosphoprotein</keyword>
<dbReference type="Pfam" id="PF00501">
    <property type="entry name" value="AMP-binding"/>
    <property type="match status" value="1"/>
</dbReference>
<dbReference type="STRING" id="1157962.A0A250XPW0"/>
<dbReference type="InterPro" id="IPR036736">
    <property type="entry name" value="ACP-like_sf"/>
</dbReference>
<dbReference type="SMART" id="SM00823">
    <property type="entry name" value="PKS_PP"/>
    <property type="match status" value="1"/>
</dbReference>
<dbReference type="InterPro" id="IPR011004">
    <property type="entry name" value="Trimer_LpxA-like_sf"/>
</dbReference>
<organism evidence="5 6">
    <name type="scientific">Chlamydomonas eustigma</name>
    <dbReference type="NCBI Taxonomy" id="1157962"/>
    <lineage>
        <taxon>Eukaryota</taxon>
        <taxon>Viridiplantae</taxon>
        <taxon>Chlorophyta</taxon>
        <taxon>core chlorophytes</taxon>
        <taxon>Chlorophyceae</taxon>
        <taxon>CS clade</taxon>
        <taxon>Chlamydomonadales</taxon>
        <taxon>Chlamydomonadaceae</taxon>
        <taxon>Chlamydomonas</taxon>
    </lineage>
</organism>
<feature type="transmembrane region" description="Helical" evidence="3">
    <location>
        <begin position="56"/>
        <end position="74"/>
    </location>
</feature>
<feature type="transmembrane region" description="Helical" evidence="3">
    <location>
        <begin position="2850"/>
        <end position="2873"/>
    </location>
</feature>
<feature type="transmembrane region" description="Helical" evidence="3">
    <location>
        <begin position="324"/>
        <end position="345"/>
    </location>
</feature>
<dbReference type="Gene3D" id="3.30.300.30">
    <property type="match status" value="1"/>
</dbReference>
<dbReference type="InterPro" id="IPR042099">
    <property type="entry name" value="ANL_N_sf"/>
</dbReference>
<feature type="transmembrane region" description="Helical" evidence="3">
    <location>
        <begin position="271"/>
        <end position="296"/>
    </location>
</feature>
<feature type="transmembrane region" description="Helical" evidence="3">
    <location>
        <begin position="120"/>
        <end position="144"/>
    </location>
</feature>
<name>A0A250XPW0_9CHLO</name>
<protein>
    <recommendedName>
        <fullName evidence="4">Carrier domain-containing protein</fullName>
    </recommendedName>
</protein>
<dbReference type="PANTHER" id="PTHR43201">
    <property type="entry name" value="ACYL-COA SYNTHETASE"/>
    <property type="match status" value="1"/>
</dbReference>
<dbReference type="SUPFAM" id="SSF51206">
    <property type="entry name" value="cAMP-binding domain-like"/>
    <property type="match status" value="1"/>
</dbReference>
<feature type="transmembrane region" description="Helical" evidence="3">
    <location>
        <begin position="32"/>
        <end position="49"/>
    </location>
</feature>
<evidence type="ECO:0000313" key="5">
    <source>
        <dbReference type="EMBL" id="GAX85098.1"/>
    </source>
</evidence>
<dbReference type="InterPro" id="IPR020806">
    <property type="entry name" value="PKS_PP-bd"/>
</dbReference>
<dbReference type="InterPro" id="IPR045851">
    <property type="entry name" value="AMP-bd_C_sf"/>
</dbReference>
<feature type="transmembrane region" description="Helical" evidence="3">
    <location>
        <begin position="94"/>
        <end position="113"/>
    </location>
</feature>
<dbReference type="SUPFAM" id="SSF56801">
    <property type="entry name" value="Acetyl-CoA synthetase-like"/>
    <property type="match status" value="1"/>
</dbReference>
<comment type="caution">
    <text evidence="5">The sequence shown here is derived from an EMBL/GenBank/DDBJ whole genome shotgun (WGS) entry which is preliminary data.</text>
</comment>
<reference evidence="5 6" key="1">
    <citation type="submission" date="2017-08" db="EMBL/GenBank/DDBJ databases">
        <title>Acidophilic green algal genome provides insights into adaptation to an acidic environment.</title>
        <authorList>
            <person name="Hirooka S."/>
            <person name="Hirose Y."/>
            <person name="Kanesaki Y."/>
            <person name="Higuchi S."/>
            <person name="Fujiwara T."/>
            <person name="Onuma R."/>
            <person name="Era A."/>
            <person name="Ohbayashi R."/>
            <person name="Uzuka A."/>
            <person name="Nozaki H."/>
            <person name="Yoshikawa H."/>
            <person name="Miyagishima S.Y."/>
        </authorList>
    </citation>
    <scope>NUCLEOTIDE SEQUENCE [LARGE SCALE GENOMIC DNA]</scope>
    <source>
        <strain evidence="5 6">NIES-2499</strain>
    </source>
</reference>
<dbReference type="InterPro" id="IPR025110">
    <property type="entry name" value="AMP-bd_C"/>
</dbReference>
<dbReference type="Proteomes" id="UP000232323">
    <property type="component" value="Unassembled WGS sequence"/>
</dbReference>
<sequence>MWTSFCELANVTYSNRADDRDHTIFCIVPDSGYDSILFISLALLVAAIATHRLNSASVFVLGCLTQLLSFKYNLGRLGNAISILFGVQPPETFFFIFLPPVLLNSLLHVDYFLFRKVSLLSLCFAASLCVTSVAFSAPLLLFALGLAGTGWSWNAALLFSTLVASTEARKVSSILNLGGIPTDLLPRLLEAESVFNSALGLVSFNVLYHTTVRSSSSDVSLSGYAQSVLWQFGGGLVAGVCFGFLTIQLLRLVQWRRERPYVEVALSLAGAYLLFYVSEAVLSCSGSIAVMCYGLIGASSQVWYTSIQCKREGWLFQFWEVVDFSVRGFVFFFIGVSSTNILSRISPALPDLEATAALWALARNMIGIYVILTLLRGAVVSLFVPFLEYIFGVKIQLTWQRGLVSTLGGLRGCVTLVMAQVLLSQQSGPDIADDNMGISIATEMGLYAVGYVMLTLVVNSPFISLSTGWLKLNTYSAVENQVRVESKSAIVQHSQTLMKALQDHAAELVMAGVNWKLVSAYVDVEKELDLILVENAPDVVHKSLSANGTSSYGSALDDELKQPLLGDANEVTPEATIPEKLTRPKDANRMLVHAGLSSSLSALSSYTCASDLTCADTQFSQNSMPINRLAAAVAQIPSNAKKPVLVIDLRAAHHKLSGITTGVAEEISRDVFESASEMPSSSVTKMEPASFPHISSGQSLDKEYWDMVTADKDGNVFFMKQPSNVVNGSLAAAKSQALPHTSNIMDLTERNRSFPVVISMEDSPVHVPQQIRVRLILDLKRTFYALHSEGLMSQRALNILSHAFSIAARNPEEKINLWSSAEKEVHDSAWLATMHFSLRTFIIWIKYKVPWMPFRDYLCAPLRFMSSRLARHLGRVMQTGLDVALNLRQALMISCEQPWLDTLGILGDALKAELSDQASQVSRFITQREVEAPDRFQAIQSHRAALAVLRHQQKFVGALREVGLVDDQKVEELLMPIERRLWKLQRLGPRWKQPSLSQILLNVPFLKDMSGPALDWLMSHGRLARYSNGDRVLPRSHARGFFIVISGVVRRCSSAVTAIPVEDDAVSSHPSFCLGTGSIGGLVECLGHDERMITTGASGSAMYYAQANALGKGPVLFRVPQACVDELYERSQGGQEYMKELLVALCRLAGKILLEEQGPWVFRHLELYFNRSMSTSTDTIKLNVLKASSLSQGLTIRWGQSCVNGVSHDIFSATGVYCWTFFPKASQNARRPLIPSLNTVEAAHAILSHEPTSSPSVPHLQGFTRVLLASMLAEFRQGQVVIVAPGQKVVQRSHMILMRGSLESWDGSLEAVPLFEDAGCPADLVPELNPLGAEMVGHEEKGLHEKRRDAIHSNCVQVKSSSLLLWLPGFHQPSGSISGPLLSASYVAGCEGAVLLTRGDHGLETVHQTKGISTTAHTESLNPKIANALATALGAPTNAPLGQTMQSAIDYESLQDLLHSTDNASIMHSSSSIQASMGSEQRGVRPALSHRHLKLFLATEMRKQLQAAGMGGIKGLRIGIAVPNGPEAGLAVLTAMCYGTCCPVNPAATKEEMVDEFKAFGVHCCLMMDGKAAEQSGYMPLADGLEVALQAAGIKVLLMLPCPLEPVGIFSLNPAPLVNTSSKSAPEDDATDGVDVLDVEDVDSLESVPASLGIADTSGLMEVYETKRQGHGLLLHTSGTSGKKKVVPYTLDALVVGALCVAESWALKPCDTCLNMMPLFHAGGIIRNLLAPVLSGGSTCLESGFEPQAFWRVVQSHGITWYYAAPTIHLSIVQEAARMVRNGLGDALKHKVRMVGNAAGPLLPSLAADIKSTFGMNTSVLPSYGMTECMPISCPPVDYQLDRPGTSGRAVGPELSIRQDEALVTASPLGEVGRICVRGPPVFNGYLDLSQGRESAAPTSPFGFEGWFDTGDLGYMDADGYLYITGRSKEVINRGGEIISPVEVEDAVATHPSVQSVAAITVPHDALQEVVGVAITTRKGRARPGLKQLQDHVSSSLHPSKWPQLVVYMDSGLPMTATNKVPKVNMASRLGLPQLTDLSPLSERLFEAITPEKGAPVKEPIPCSPVDLSFSTNQSIITEAIESAARLVGCPIGEAGISPLPGEEARMCVVAFIVCKGEESQGPVVWGEKILQRMEAASLLPTYLLPRAIISVQSLVWTEGSNQLDFDWVKEEADRALSEMDSKTGLCLGIMQIMAEVLEVPNLTSPETDFFAVGGNSLKAGRLIGRLRQCLPDVSMQVNLLYSAPTPVRLAATLRAQGVDSNHLPASMAGVRAPLKPDCEAYEPRAWNVLLVQALPLCLFVPTRRVATFLIFCLIISYLPIQGSPGMSLVTVALFKLVLASIITHRVVSPLLYPWVGIFMKWLLIGRYRDTSTAAPFPLWGSYYLRWWIVQQILREFGRGFFDWNDNLLQNYYRLLGAKIGKGVHIHKSAQLGEYDLLDIKDGAFISSKATVRPFHLVSGGFALHRITIGVDSTVGVRGMVVPGTVMPERSYIWPNASTYEMQMNVNPEEARRSSRDATSPPPWWLLLLVMVPLTIVSEFLSRLPQFLIVAVMFAVTNPIPRAGIVGTLLWFANPVRYPWFILSRIAKRTVVPFCRLGASIMIKNIFFRPLKPGPLSHSPWERLQYYFLDTFLRRSKLSPVRMVLGRNLEGMSWLLRFLGAKVGKGVFHSGTGFETVDYDLIEIGDYAVFGSRSTLIGTGAHERGAISIGSGAMLADRCCMVYNSSLGCKTVMGSGGFLPSGYHLEDGSTWLGSSRDSKPLLWSKGSPEDLGRSPETPYSRALHGKAPYFVWPLPLHVFFNLIVIAVSTTWWQIPIIGALFTVFEDHFKDLQSRSIVAFPYSWELLIQLLLFWGVFICFYTLTVVGASCIDITSKWFIIGRRRTGSCSWDEMDYCQRWIIHKVIQKCFVGSSHHGCKIYSVIGGSQWMTWYLEALGAKIGDKCCLYPDQGDPVMTEPDLVSVGSGACVDNASLVSHINSRGIFQLNNLVVGEGAVMRSKTRLLSGASMGPYSTMLENTLVVSGDVLGPGTVWQGWPASLRSAQKT</sequence>
<evidence type="ECO:0000256" key="2">
    <source>
        <dbReference type="ARBA" id="ARBA00022553"/>
    </source>
</evidence>
<dbReference type="InterPro" id="IPR000873">
    <property type="entry name" value="AMP-dep_synth/lig_dom"/>
</dbReference>
<dbReference type="Gene3D" id="1.10.1200.10">
    <property type="entry name" value="ACP-like"/>
    <property type="match status" value="1"/>
</dbReference>
<feature type="transmembrane region" description="Helical" evidence="3">
    <location>
        <begin position="2789"/>
        <end position="2814"/>
    </location>
</feature>
<dbReference type="GO" id="GO:0031177">
    <property type="term" value="F:phosphopantetheine binding"/>
    <property type="evidence" value="ECO:0007669"/>
    <property type="project" value="InterPro"/>
</dbReference>
<dbReference type="PROSITE" id="PS50075">
    <property type="entry name" value="CARRIER"/>
    <property type="match status" value="1"/>
</dbReference>
<evidence type="ECO:0000259" key="4">
    <source>
        <dbReference type="PROSITE" id="PS50075"/>
    </source>
</evidence>
<dbReference type="Gene3D" id="3.40.50.12780">
    <property type="entry name" value="N-terminal domain of ligase-like"/>
    <property type="match status" value="1"/>
</dbReference>
<feature type="transmembrane region" description="Helical" evidence="3">
    <location>
        <begin position="366"/>
        <end position="391"/>
    </location>
</feature>
<dbReference type="Pfam" id="PF00550">
    <property type="entry name" value="PP-binding"/>
    <property type="match status" value="1"/>
</dbReference>
<dbReference type="GO" id="GO:0006631">
    <property type="term" value="P:fatty acid metabolic process"/>
    <property type="evidence" value="ECO:0007669"/>
    <property type="project" value="TreeGrafter"/>
</dbReference>
<evidence type="ECO:0000256" key="1">
    <source>
        <dbReference type="ARBA" id="ARBA00022450"/>
    </source>
</evidence>
<dbReference type="OrthoDB" id="3633556at2759"/>